<organism evidence="1 2">
    <name type="scientific">Methylomarinovum caldicuralii</name>
    <dbReference type="NCBI Taxonomy" id="438856"/>
    <lineage>
        <taxon>Bacteria</taxon>
        <taxon>Pseudomonadati</taxon>
        <taxon>Pseudomonadota</taxon>
        <taxon>Gammaproteobacteria</taxon>
        <taxon>Methylococcales</taxon>
        <taxon>Methylothermaceae</taxon>
        <taxon>Methylomarinovum</taxon>
    </lineage>
</organism>
<reference evidence="2" key="1">
    <citation type="journal article" date="2024" name="Int. J. Syst. Evol. Microbiol.">
        <title>Methylomarinovum tepidoasis sp. nov., a moderately thermophilic methanotroph of the family Methylothermaceae isolated from a deep-sea hydrothermal field.</title>
        <authorList>
            <person name="Hirayama H."/>
            <person name="Takaki Y."/>
            <person name="Abe M."/>
            <person name="Miyazaki M."/>
            <person name="Uematsu K."/>
            <person name="Matsui Y."/>
            <person name="Takai K."/>
        </authorList>
    </citation>
    <scope>NUCLEOTIDE SEQUENCE [LARGE SCALE GENOMIC DNA]</scope>
    <source>
        <strain evidence="2">IT-9</strain>
    </source>
</reference>
<evidence type="ECO:0000313" key="2">
    <source>
        <dbReference type="Proteomes" id="UP001321825"/>
    </source>
</evidence>
<dbReference type="KEGG" id="mcau:MIT9_P0164"/>
<protein>
    <recommendedName>
        <fullName evidence="3">DUF4411 family protein</fullName>
    </recommendedName>
</protein>
<evidence type="ECO:0008006" key="3">
    <source>
        <dbReference type="Google" id="ProtNLM"/>
    </source>
</evidence>
<dbReference type="InterPro" id="IPR029060">
    <property type="entry name" value="PIN-like_dom_sf"/>
</dbReference>
<dbReference type="Pfam" id="PF14367">
    <property type="entry name" value="DUF4411"/>
    <property type="match status" value="1"/>
</dbReference>
<dbReference type="AlphaFoldDB" id="A0AAU9BWM4"/>
<accession>A0AAU9BWM4</accession>
<dbReference type="RefSeq" id="WP_317705558.1">
    <property type="nucleotide sequence ID" value="NZ_AP024714.1"/>
</dbReference>
<dbReference type="Proteomes" id="UP001321825">
    <property type="component" value="Chromosome"/>
</dbReference>
<dbReference type="SUPFAM" id="SSF88723">
    <property type="entry name" value="PIN domain-like"/>
    <property type="match status" value="1"/>
</dbReference>
<name>A0AAU9BWM4_9GAMM</name>
<dbReference type="EMBL" id="AP024714">
    <property type="protein sequence ID" value="BCX80590.1"/>
    <property type="molecule type" value="Genomic_DNA"/>
</dbReference>
<evidence type="ECO:0000313" key="1">
    <source>
        <dbReference type="EMBL" id="BCX80590.1"/>
    </source>
</evidence>
<gene>
    <name evidence="1" type="ORF">MIT9_P0164</name>
</gene>
<sequence length="164" mass="18735">MRYLLDANVFMAANNLHYGLDFCPAFWDWLIDRNQAGQVFSIDKVKDEIEAGDDELAEWAKAQDERFFLKPDSGIFTAMGQVTNWVNDNGYTPDAKNTFFQVADYWLIAHALTGDFVVVTHERPADTLNKVKIPNVCVGVGLKVMTPFEMLRHERARFVLERSA</sequence>
<proteinExistence type="predicted"/>
<dbReference type="InterPro" id="IPR016541">
    <property type="entry name" value="UCP008505"/>
</dbReference>
<keyword evidence="2" id="KW-1185">Reference proteome</keyword>